<sequence>MIFHTCSRTADIHPFLQVPKVKYFLRYWSDFGLTLQIMEILIST</sequence>
<keyword evidence="2" id="KW-1185">Reference proteome</keyword>
<gene>
    <name evidence="1" type="ORF">Ocin01_06154</name>
</gene>
<dbReference type="Proteomes" id="UP000094527">
    <property type="component" value="Unassembled WGS sequence"/>
</dbReference>
<evidence type="ECO:0000313" key="2">
    <source>
        <dbReference type="Proteomes" id="UP000094527"/>
    </source>
</evidence>
<organism evidence="1 2">
    <name type="scientific">Orchesella cincta</name>
    <name type="common">Springtail</name>
    <name type="synonym">Podura cincta</name>
    <dbReference type="NCBI Taxonomy" id="48709"/>
    <lineage>
        <taxon>Eukaryota</taxon>
        <taxon>Metazoa</taxon>
        <taxon>Ecdysozoa</taxon>
        <taxon>Arthropoda</taxon>
        <taxon>Hexapoda</taxon>
        <taxon>Collembola</taxon>
        <taxon>Entomobryomorpha</taxon>
        <taxon>Entomobryoidea</taxon>
        <taxon>Orchesellidae</taxon>
        <taxon>Orchesellinae</taxon>
        <taxon>Orchesella</taxon>
    </lineage>
</organism>
<protein>
    <submittedName>
        <fullName evidence="1">Uncharacterized protein</fullName>
    </submittedName>
</protein>
<name>A0A1D2N5I7_ORCCI</name>
<dbReference type="AlphaFoldDB" id="A0A1D2N5I7"/>
<dbReference type="EMBL" id="LJIJ01000200">
    <property type="protein sequence ID" value="ODN00540.1"/>
    <property type="molecule type" value="Genomic_DNA"/>
</dbReference>
<comment type="caution">
    <text evidence="1">The sequence shown here is derived from an EMBL/GenBank/DDBJ whole genome shotgun (WGS) entry which is preliminary data.</text>
</comment>
<proteinExistence type="predicted"/>
<evidence type="ECO:0000313" key="1">
    <source>
        <dbReference type="EMBL" id="ODN00540.1"/>
    </source>
</evidence>
<reference evidence="1 2" key="1">
    <citation type="journal article" date="2016" name="Genome Biol. Evol.">
        <title>Gene Family Evolution Reflects Adaptation to Soil Environmental Stressors in the Genome of the Collembolan Orchesella cincta.</title>
        <authorList>
            <person name="Faddeeva-Vakhrusheva A."/>
            <person name="Derks M.F."/>
            <person name="Anvar S.Y."/>
            <person name="Agamennone V."/>
            <person name="Suring W."/>
            <person name="Smit S."/>
            <person name="van Straalen N.M."/>
            <person name="Roelofs D."/>
        </authorList>
    </citation>
    <scope>NUCLEOTIDE SEQUENCE [LARGE SCALE GENOMIC DNA]</scope>
    <source>
        <tissue evidence="1">Mixed pool</tissue>
    </source>
</reference>
<accession>A0A1D2N5I7</accession>